<dbReference type="PANTHER" id="PTHR33515:SF1">
    <property type="entry name" value="RIBOSOME-BINDING FACTOR A, CHLOROPLASTIC-RELATED"/>
    <property type="match status" value="1"/>
</dbReference>
<comment type="similarity">
    <text evidence="2">Belongs to the RbfA family.</text>
</comment>
<evidence type="ECO:0000256" key="2">
    <source>
        <dbReference type="HAMAP-Rule" id="MF_00003"/>
    </source>
</evidence>
<organism evidence="4 5">
    <name type="scientific">Brevifollis gellanilyticus</name>
    <dbReference type="NCBI Taxonomy" id="748831"/>
    <lineage>
        <taxon>Bacteria</taxon>
        <taxon>Pseudomonadati</taxon>
        <taxon>Verrucomicrobiota</taxon>
        <taxon>Verrucomicrobiia</taxon>
        <taxon>Verrucomicrobiales</taxon>
        <taxon>Verrucomicrobiaceae</taxon>
    </lineage>
</organism>
<keyword evidence="2" id="KW-0963">Cytoplasm</keyword>
<evidence type="ECO:0000256" key="3">
    <source>
        <dbReference type="SAM" id="MobiDB-lite"/>
    </source>
</evidence>
<gene>
    <name evidence="2" type="primary">rbfA</name>
    <name evidence="4" type="ORF">BGE01nite_45240</name>
</gene>
<evidence type="ECO:0000313" key="5">
    <source>
        <dbReference type="Proteomes" id="UP000321577"/>
    </source>
</evidence>
<comment type="function">
    <text evidence="2">One of several proteins that assist in the late maturation steps of the functional core of the 30S ribosomal subunit. Associates with free 30S ribosomal subunits (but not with 30S subunits that are part of 70S ribosomes or polysomes). Required for efficient processing of 16S rRNA. May interact with the 5'-terminal helix region of 16S rRNA.</text>
</comment>
<keyword evidence="1 2" id="KW-0690">Ribosome biogenesis</keyword>
<reference evidence="4 5" key="1">
    <citation type="submission" date="2019-07" db="EMBL/GenBank/DDBJ databases">
        <title>Whole genome shotgun sequence of Brevifollis gellanilyticus NBRC 108608.</title>
        <authorList>
            <person name="Hosoyama A."/>
            <person name="Uohara A."/>
            <person name="Ohji S."/>
            <person name="Ichikawa N."/>
        </authorList>
    </citation>
    <scope>NUCLEOTIDE SEQUENCE [LARGE SCALE GENOMIC DNA]</scope>
    <source>
        <strain evidence="4 5">NBRC 108608</strain>
    </source>
</reference>
<dbReference type="OrthoDB" id="9793478at2"/>
<accession>A0A512MES8</accession>
<dbReference type="GO" id="GO:0005829">
    <property type="term" value="C:cytosol"/>
    <property type="evidence" value="ECO:0007669"/>
    <property type="project" value="TreeGrafter"/>
</dbReference>
<dbReference type="EMBL" id="BKAG01000044">
    <property type="protein sequence ID" value="GEP45233.1"/>
    <property type="molecule type" value="Genomic_DNA"/>
</dbReference>
<dbReference type="InterPro" id="IPR000238">
    <property type="entry name" value="RbfA"/>
</dbReference>
<dbReference type="AlphaFoldDB" id="A0A512MES8"/>
<name>A0A512MES8_9BACT</name>
<feature type="region of interest" description="Disordered" evidence="3">
    <location>
        <begin position="107"/>
        <end position="126"/>
    </location>
</feature>
<dbReference type="GO" id="GO:0030490">
    <property type="term" value="P:maturation of SSU-rRNA"/>
    <property type="evidence" value="ECO:0007669"/>
    <property type="project" value="UniProtKB-UniRule"/>
</dbReference>
<dbReference type="SUPFAM" id="SSF89919">
    <property type="entry name" value="Ribosome-binding factor A, RbfA"/>
    <property type="match status" value="1"/>
</dbReference>
<comment type="subcellular location">
    <subcellularLocation>
        <location evidence="2">Cytoplasm</location>
    </subcellularLocation>
</comment>
<dbReference type="PANTHER" id="PTHR33515">
    <property type="entry name" value="RIBOSOME-BINDING FACTOR A, CHLOROPLASTIC-RELATED"/>
    <property type="match status" value="1"/>
</dbReference>
<dbReference type="InterPro" id="IPR020053">
    <property type="entry name" value="Ribosome-bd_factorA_CS"/>
</dbReference>
<dbReference type="InterPro" id="IPR015946">
    <property type="entry name" value="KH_dom-like_a/b"/>
</dbReference>
<comment type="subunit">
    <text evidence="2">Monomer. Binds 30S ribosomal subunits, but not 50S ribosomal subunits or 70S ribosomes.</text>
</comment>
<dbReference type="Pfam" id="PF02033">
    <property type="entry name" value="RBFA"/>
    <property type="match status" value="1"/>
</dbReference>
<dbReference type="Gene3D" id="3.30.300.20">
    <property type="match status" value="1"/>
</dbReference>
<dbReference type="NCBIfam" id="TIGR00082">
    <property type="entry name" value="rbfA"/>
    <property type="match status" value="1"/>
</dbReference>
<sequence length="126" mass="14311">MSQRLDRVNELMKRELSMVLERGYRFEGIVLTVHEVATAPDLRNANAWVGILGKARDEDAVIEKLNKERGNIQRELYKRVKLKHSPQILFRLDKSIERAVSLINVIDSLPPPAPDPEPGSEEAKEG</sequence>
<evidence type="ECO:0000256" key="1">
    <source>
        <dbReference type="ARBA" id="ARBA00022517"/>
    </source>
</evidence>
<proteinExistence type="inferred from homology"/>
<keyword evidence="5" id="KW-1185">Reference proteome</keyword>
<dbReference type="HAMAP" id="MF_00003">
    <property type="entry name" value="RbfA"/>
    <property type="match status" value="1"/>
</dbReference>
<dbReference type="RefSeq" id="WP_146853928.1">
    <property type="nucleotide sequence ID" value="NZ_BKAG01000044.1"/>
</dbReference>
<dbReference type="PROSITE" id="PS01319">
    <property type="entry name" value="RBFA"/>
    <property type="match status" value="1"/>
</dbReference>
<dbReference type="GO" id="GO:0043024">
    <property type="term" value="F:ribosomal small subunit binding"/>
    <property type="evidence" value="ECO:0007669"/>
    <property type="project" value="TreeGrafter"/>
</dbReference>
<evidence type="ECO:0000313" key="4">
    <source>
        <dbReference type="EMBL" id="GEP45233.1"/>
    </source>
</evidence>
<dbReference type="InterPro" id="IPR023799">
    <property type="entry name" value="RbfA_dom_sf"/>
</dbReference>
<protein>
    <recommendedName>
        <fullName evidence="2">Ribosome-binding factor A</fullName>
    </recommendedName>
</protein>
<dbReference type="Proteomes" id="UP000321577">
    <property type="component" value="Unassembled WGS sequence"/>
</dbReference>
<comment type="caution">
    <text evidence="4">The sequence shown here is derived from an EMBL/GenBank/DDBJ whole genome shotgun (WGS) entry which is preliminary data.</text>
</comment>